<proteinExistence type="predicted"/>
<dbReference type="EMBL" id="CP022753">
    <property type="protein sequence ID" value="ASU86357.1"/>
    <property type="molecule type" value="Genomic_DNA"/>
</dbReference>
<keyword evidence="2" id="KW-0143">Chaperone</keyword>
<dbReference type="GO" id="GO:0016151">
    <property type="term" value="F:nickel cation binding"/>
    <property type="evidence" value="ECO:0007669"/>
    <property type="project" value="InterPro"/>
</dbReference>
<gene>
    <name evidence="3" type="ORF">CDO52_20935</name>
</gene>
<evidence type="ECO:0000313" key="4">
    <source>
        <dbReference type="Proteomes" id="UP000215005"/>
    </source>
</evidence>
<dbReference type="KEGG" id="ngv:CDO52_20935"/>
<dbReference type="PANTHER" id="PTHR33620:SF1">
    <property type="entry name" value="UREASE ACCESSORY PROTEIN F"/>
    <property type="match status" value="1"/>
</dbReference>
<name>A0A223SE29_9ACTN</name>
<dbReference type="Gene3D" id="1.10.4190.10">
    <property type="entry name" value="Urease accessory protein UreF"/>
    <property type="match status" value="1"/>
</dbReference>
<dbReference type="PANTHER" id="PTHR33620">
    <property type="entry name" value="UREASE ACCESSORY PROTEIN F"/>
    <property type="match status" value="1"/>
</dbReference>
<accession>A0A223SE29</accession>
<dbReference type="OrthoDB" id="3382047at2"/>
<dbReference type="InterPro" id="IPR002639">
    <property type="entry name" value="UreF"/>
</dbReference>
<sequence>MGALGALLLADARLPTGGHAHSATLEGAVAAGLDAKGVPAYIEARLRTVARTEAAAAVLVLRTAREAQGDAETAAGDASGCVGGNGGGTPDGSAIDYGPVQAALAARTPSAPLREASASLGRGLARLARRLRGDHPAVLALPSASAPTPGLRPMRPVVLGVLGAALDMCEEQVARAVLYDDAQTVTSAALKLLPGDPATAVEWVLDVHDALEESVAAALAVTGADRLPACSAPLIDQWAGAHAHSTRRLFHA</sequence>
<dbReference type="InterPro" id="IPR038277">
    <property type="entry name" value="UreF_sf"/>
</dbReference>
<dbReference type="Proteomes" id="UP000215005">
    <property type="component" value="Chromosome"/>
</dbReference>
<organism evidence="3 4">
    <name type="scientific">Nocardiopsis gilva YIM 90087</name>
    <dbReference type="NCBI Taxonomy" id="1235441"/>
    <lineage>
        <taxon>Bacteria</taxon>
        <taxon>Bacillati</taxon>
        <taxon>Actinomycetota</taxon>
        <taxon>Actinomycetes</taxon>
        <taxon>Streptosporangiales</taxon>
        <taxon>Nocardiopsidaceae</taxon>
        <taxon>Nocardiopsis</taxon>
    </lineage>
</organism>
<dbReference type="Pfam" id="PF01730">
    <property type="entry name" value="UreF"/>
    <property type="match status" value="1"/>
</dbReference>
<protein>
    <submittedName>
        <fullName evidence="3">Urease accessory protein</fullName>
    </submittedName>
</protein>
<keyword evidence="1" id="KW-0996">Nickel insertion</keyword>
<keyword evidence="4" id="KW-1185">Reference proteome</keyword>
<evidence type="ECO:0000256" key="2">
    <source>
        <dbReference type="ARBA" id="ARBA00023186"/>
    </source>
</evidence>
<reference evidence="3 4" key="1">
    <citation type="submission" date="2017-08" db="EMBL/GenBank/DDBJ databases">
        <title>The complete genome sequence of Nocardiopsis gilva YIM 90087.</title>
        <authorList>
            <person name="Yin M."/>
            <person name="Tang S."/>
        </authorList>
    </citation>
    <scope>NUCLEOTIDE SEQUENCE [LARGE SCALE GENOMIC DNA]</scope>
    <source>
        <strain evidence="3 4">YIM 90087</strain>
    </source>
</reference>
<evidence type="ECO:0000313" key="3">
    <source>
        <dbReference type="EMBL" id="ASU86357.1"/>
    </source>
</evidence>
<dbReference type="AlphaFoldDB" id="A0A223SE29"/>
<evidence type="ECO:0000256" key="1">
    <source>
        <dbReference type="ARBA" id="ARBA00022988"/>
    </source>
</evidence>